<dbReference type="AlphaFoldDB" id="A0A498QL77"/>
<feature type="region of interest" description="Disordered" evidence="1">
    <location>
        <begin position="1"/>
        <end position="40"/>
    </location>
</feature>
<sequence length="40" mass="4238">MMASHFMNRSYGGAGSHQIEQGNRGTAFGLARGRGERIGA</sequence>
<name>A0A498QL77_9MYCO</name>
<protein>
    <submittedName>
        <fullName evidence="2">Uncharacterized protein</fullName>
    </submittedName>
</protein>
<gene>
    <name evidence="2" type="ORF">LAUMK142_00515</name>
</gene>
<organism evidence="2 3">
    <name type="scientific">Mycobacterium pseudokansasii</name>
    <dbReference type="NCBI Taxonomy" id="2341080"/>
    <lineage>
        <taxon>Bacteria</taxon>
        <taxon>Bacillati</taxon>
        <taxon>Actinomycetota</taxon>
        <taxon>Actinomycetes</taxon>
        <taxon>Mycobacteriales</taxon>
        <taxon>Mycobacteriaceae</taxon>
        <taxon>Mycobacterium</taxon>
    </lineage>
</organism>
<accession>A0A498QL77</accession>
<dbReference type="EMBL" id="UPHU01000001">
    <property type="protein sequence ID" value="VBA46894.1"/>
    <property type="molecule type" value="Genomic_DNA"/>
</dbReference>
<evidence type="ECO:0000313" key="2">
    <source>
        <dbReference type="EMBL" id="VBA46894.1"/>
    </source>
</evidence>
<dbReference type="Proteomes" id="UP000268285">
    <property type="component" value="Unassembled WGS sequence"/>
</dbReference>
<evidence type="ECO:0000313" key="3">
    <source>
        <dbReference type="Proteomes" id="UP000268285"/>
    </source>
</evidence>
<evidence type="ECO:0000256" key="1">
    <source>
        <dbReference type="SAM" id="MobiDB-lite"/>
    </source>
</evidence>
<reference evidence="2 3" key="1">
    <citation type="submission" date="2018-09" db="EMBL/GenBank/DDBJ databases">
        <authorList>
            <person name="Tagini F."/>
        </authorList>
    </citation>
    <scope>NUCLEOTIDE SEQUENCE [LARGE SCALE GENOMIC DNA]</scope>
    <source>
        <strain evidence="2 3">MK142</strain>
    </source>
</reference>
<proteinExistence type="predicted"/>
<keyword evidence="3" id="KW-1185">Reference proteome</keyword>